<dbReference type="EMBL" id="UINC01220544">
    <property type="protein sequence ID" value="SVE48507.1"/>
    <property type="molecule type" value="Genomic_DNA"/>
</dbReference>
<sequence length="24" mass="2815">MRTLVTMIIFIRFWSNPFATEAVA</sequence>
<proteinExistence type="predicted"/>
<name>A0A383DVD1_9ZZZZ</name>
<protein>
    <submittedName>
        <fullName evidence="1">Uncharacterized protein</fullName>
    </submittedName>
</protein>
<accession>A0A383DVD1</accession>
<feature type="non-terminal residue" evidence="1">
    <location>
        <position position="24"/>
    </location>
</feature>
<organism evidence="1">
    <name type="scientific">marine metagenome</name>
    <dbReference type="NCBI Taxonomy" id="408172"/>
    <lineage>
        <taxon>unclassified sequences</taxon>
        <taxon>metagenomes</taxon>
        <taxon>ecological metagenomes</taxon>
    </lineage>
</organism>
<gene>
    <name evidence="1" type="ORF">METZ01_LOCUS501361</name>
</gene>
<dbReference type="AlphaFoldDB" id="A0A383DVD1"/>
<reference evidence="1" key="1">
    <citation type="submission" date="2018-05" db="EMBL/GenBank/DDBJ databases">
        <authorList>
            <person name="Lanie J.A."/>
            <person name="Ng W.-L."/>
            <person name="Kazmierczak K.M."/>
            <person name="Andrzejewski T.M."/>
            <person name="Davidsen T.M."/>
            <person name="Wayne K.J."/>
            <person name="Tettelin H."/>
            <person name="Glass J.I."/>
            <person name="Rusch D."/>
            <person name="Podicherti R."/>
            <person name="Tsui H.-C.T."/>
            <person name="Winkler M.E."/>
        </authorList>
    </citation>
    <scope>NUCLEOTIDE SEQUENCE</scope>
</reference>
<evidence type="ECO:0000313" key="1">
    <source>
        <dbReference type="EMBL" id="SVE48507.1"/>
    </source>
</evidence>